<dbReference type="EMBL" id="UINC01025663">
    <property type="protein sequence ID" value="SVB01650.1"/>
    <property type="molecule type" value="Genomic_DNA"/>
</dbReference>
<dbReference type="AlphaFoldDB" id="A0A382AJA5"/>
<evidence type="ECO:0000313" key="1">
    <source>
        <dbReference type="EMBL" id="SVB01650.1"/>
    </source>
</evidence>
<sequence length="171" mass="18571">MEEPQIACNAVDVKSTASELALEIIEDGIKELAIEACDSPLAALGIPGCDTLYQEFFGAVFTPESVEVSGVRTVEQDDYGKHSCVASFDFRYGQQDTKQAVFGLLGEALEEEMAATIAQVTESTMGPLLEQIDAARSEGKSVQGEYDVQITDDGSEFYVNLELEFLPLIQE</sequence>
<protein>
    <submittedName>
        <fullName evidence="1">Uncharacterized protein</fullName>
    </submittedName>
</protein>
<name>A0A382AJA5_9ZZZZ</name>
<gene>
    <name evidence="1" type="ORF">METZ01_LOCUS154504</name>
</gene>
<organism evidence="1">
    <name type="scientific">marine metagenome</name>
    <dbReference type="NCBI Taxonomy" id="408172"/>
    <lineage>
        <taxon>unclassified sequences</taxon>
        <taxon>metagenomes</taxon>
        <taxon>ecological metagenomes</taxon>
    </lineage>
</organism>
<proteinExistence type="predicted"/>
<accession>A0A382AJA5</accession>
<reference evidence="1" key="1">
    <citation type="submission" date="2018-05" db="EMBL/GenBank/DDBJ databases">
        <authorList>
            <person name="Lanie J.A."/>
            <person name="Ng W.-L."/>
            <person name="Kazmierczak K.M."/>
            <person name="Andrzejewski T.M."/>
            <person name="Davidsen T.M."/>
            <person name="Wayne K.J."/>
            <person name="Tettelin H."/>
            <person name="Glass J.I."/>
            <person name="Rusch D."/>
            <person name="Podicherti R."/>
            <person name="Tsui H.-C.T."/>
            <person name="Winkler M.E."/>
        </authorList>
    </citation>
    <scope>NUCLEOTIDE SEQUENCE</scope>
</reference>